<comment type="caution">
    <text evidence="2">The sequence shown here is derived from an EMBL/GenBank/DDBJ whole genome shotgun (WGS) entry which is preliminary data.</text>
</comment>
<gene>
    <name evidence="2" type="ORF">C8A00DRAFT_37989</name>
</gene>
<evidence type="ECO:0000313" key="3">
    <source>
        <dbReference type="Proteomes" id="UP001302745"/>
    </source>
</evidence>
<dbReference type="AlphaFoldDB" id="A0AAN6ZRR8"/>
<dbReference type="EMBL" id="MU857162">
    <property type="protein sequence ID" value="KAK4149420.1"/>
    <property type="molecule type" value="Genomic_DNA"/>
</dbReference>
<name>A0AAN6ZRR8_9PEZI</name>
<evidence type="ECO:0000256" key="1">
    <source>
        <dbReference type="SAM" id="SignalP"/>
    </source>
</evidence>
<evidence type="ECO:0000313" key="2">
    <source>
        <dbReference type="EMBL" id="KAK4149420.1"/>
    </source>
</evidence>
<organism evidence="2 3">
    <name type="scientific">Chaetomidium leptoderma</name>
    <dbReference type="NCBI Taxonomy" id="669021"/>
    <lineage>
        <taxon>Eukaryota</taxon>
        <taxon>Fungi</taxon>
        <taxon>Dikarya</taxon>
        <taxon>Ascomycota</taxon>
        <taxon>Pezizomycotina</taxon>
        <taxon>Sordariomycetes</taxon>
        <taxon>Sordariomycetidae</taxon>
        <taxon>Sordariales</taxon>
        <taxon>Chaetomiaceae</taxon>
        <taxon>Chaetomidium</taxon>
    </lineage>
</organism>
<keyword evidence="3" id="KW-1185">Reference proteome</keyword>
<reference evidence="2" key="2">
    <citation type="submission" date="2023-05" db="EMBL/GenBank/DDBJ databases">
        <authorList>
            <consortium name="Lawrence Berkeley National Laboratory"/>
            <person name="Steindorff A."/>
            <person name="Hensen N."/>
            <person name="Bonometti L."/>
            <person name="Westerberg I."/>
            <person name="Brannstrom I.O."/>
            <person name="Guillou S."/>
            <person name="Cros-Aarteil S."/>
            <person name="Calhoun S."/>
            <person name="Haridas S."/>
            <person name="Kuo A."/>
            <person name="Mondo S."/>
            <person name="Pangilinan J."/>
            <person name="Riley R."/>
            <person name="Labutti K."/>
            <person name="Andreopoulos B."/>
            <person name="Lipzen A."/>
            <person name="Chen C."/>
            <person name="Yanf M."/>
            <person name="Daum C."/>
            <person name="Ng V."/>
            <person name="Clum A."/>
            <person name="Ohm R."/>
            <person name="Martin F."/>
            <person name="Silar P."/>
            <person name="Natvig D."/>
            <person name="Lalanne C."/>
            <person name="Gautier V."/>
            <person name="Ament-Velasquez S.L."/>
            <person name="Kruys A."/>
            <person name="Hutchinson M.I."/>
            <person name="Powell A.J."/>
            <person name="Barry K."/>
            <person name="Miller A.N."/>
            <person name="Grigoriev I.V."/>
            <person name="Debuchy R."/>
            <person name="Gladieux P."/>
            <person name="Thoren M.H."/>
            <person name="Johannesson H."/>
        </authorList>
    </citation>
    <scope>NUCLEOTIDE SEQUENCE</scope>
    <source>
        <strain evidence="2">CBS 538.74</strain>
    </source>
</reference>
<accession>A0AAN6ZRR8</accession>
<feature type="chain" id="PRO_5042892881" evidence="1">
    <location>
        <begin position="24"/>
        <end position="116"/>
    </location>
</feature>
<keyword evidence="1" id="KW-0732">Signal</keyword>
<proteinExistence type="predicted"/>
<feature type="signal peptide" evidence="1">
    <location>
        <begin position="1"/>
        <end position="23"/>
    </location>
</feature>
<reference evidence="2" key="1">
    <citation type="journal article" date="2023" name="Mol. Phylogenet. Evol.">
        <title>Genome-scale phylogeny and comparative genomics of the fungal order Sordariales.</title>
        <authorList>
            <person name="Hensen N."/>
            <person name="Bonometti L."/>
            <person name="Westerberg I."/>
            <person name="Brannstrom I.O."/>
            <person name="Guillou S."/>
            <person name="Cros-Aarteil S."/>
            <person name="Calhoun S."/>
            <person name="Haridas S."/>
            <person name="Kuo A."/>
            <person name="Mondo S."/>
            <person name="Pangilinan J."/>
            <person name="Riley R."/>
            <person name="LaButti K."/>
            <person name="Andreopoulos B."/>
            <person name="Lipzen A."/>
            <person name="Chen C."/>
            <person name="Yan M."/>
            <person name="Daum C."/>
            <person name="Ng V."/>
            <person name="Clum A."/>
            <person name="Steindorff A."/>
            <person name="Ohm R.A."/>
            <person name="Martin F."/>
            <person name="Silar P."/>
            <person name="Natvig D.O."/>
            <person name="Lalanne C."/>
            <person name="Gautier V."/>
            <person name="Ament-Velasquez S.L."/>
            <person name="Kruys A."/>
            <person name="Hutchinson M.I."/>
            <person name="Powell A.J."/>
            <person name="Barry K."/>
            <person name="Miller A.N."/>
            <person name="Grigoriev I.V."/>
            <person name="Debuchy R."/>
            <person name="Gladieux P."/>
            <person name="Hiltunen Thoren M."/>
            <person name="Johannesson H."/>
        </authorList>
    </citation>
    <scope>NUCLEOTIDE SEQUENCE</scope>
    <source>
        <strain evidence="2">CBS 538.74</strain>
    </source>
</reference>
<protein>
    <submittedName>
        <fullName evidence="2">Uncharacterized protein</fullName>
    </submittedName>
</protein>
<dbReference type="Proteomes" id="UP001302745">
    <property type="component" value="Unassembled WGS sequence"/>
</dbReference>
<sequence>MHQSSYSWTFWSIGLLLNPPTTAFNAAFLARQFDDGTFDFSTITPTPELQYHPCYNNTFKCARLQVPLDWSKPNNTSLPGAYAAIGIITLPAKVPVTDPAYGGPILVDPGRPGGGG</sequence>